<evidence type="ECO:0000313" key="4">
    <source>
        <dbReference type="Proteomes" id="UP000663823"/>
    </source>
</evidence>
<feature type="non-terminal residue" evidence="3">
    <location>
        <position position="1"/>
    </location>
</feature>
<accession>A0A820D269</accession>
<evidence type="ECO:0000259" key="2">
    <source>
        <dbReference type="PROSITE" id="PS50212"/>
    </source>
</evidence>
<dbReference type="EMBL" id="CAJOAX010025866">
    <property type="protein sequence ID" value="CAF4224369.1"/>
    <property type="molecule type" value="Genomic_DNA"/>
</dbReference>
<feature type="domain" description="N-terminal Ras-GEF" evidence="2">
    <location>
        <begin position="139"/>
        <end position="221"/>
    </location>
</feature>
<dbReference type="SUPFAM" id="SSF48366">
    <property type="entry name" value="Ras GEF"/>
    <property type="match status" value="1"/>
</dbReference>
<dbReference type="AlphaFoldDB" id="A0A820D269"/>
<reference evidence="3" key="1">
    <citation type="submission" date="2021-02" db="EMBL/GenBank/DDBJ databases">
        <authorList>
            <person name="Nowell W R."/>
        </authorList>
    </citation>
    <scope>NUCLEOTIDE SEQUENCE</scope>
</reference>
<organism evidence="3 4">
    <name type="scientific">Rotaria sordida</name>
    <dbReference type="NCBI Taxonomy" id="392033"/>
    <lineage>
        <taxon>Eukaryota</taxon>
        <taxon>Metazoa</taxon>
        <taxon>Spiralia</taxon>
        <taxon>Gnathifera</taxon>
        <taxon>Rotifera</taxon>
        <taxon>Eurotatoria</taxon>
        <taxon>Bdelloidea</taxon>
        <taxon>Philodinida</taxon>
        <taxon>Philodinidae</taxon>
        <taxon>Rotaria</taxon>
    </lineage>
</organism>
<dbReference type="Gene3D" id="1.20.870.10">
    <property type="entry name" value="Son of sevenless (SoS) protein Chain: S domain 1"/>
    <property type="match status" value="1"/>
</dbReference>
<proteinExistence type="predicted"/>
<dbReference type="InterPro" id="IPR000651">
    <property type="entry name" value="Ras-like_Gua-exchang_fac_N"/>
</dbReference>
<dbReference type="GO" id="GO:0005085">
    <property type="term" value="F:guanyl-nucleotide exchange factor activity"/>
    <property type="evidence" value="ECO:0007669"/>
    <property type="project" value="UniProtKB-KW"/>
</dbReference>
<protein>
    <recommendedName>
        <fullName evidence="2">N-terminal Ras-GEF domain-containing protein</fullName>
    </recommendedName>
</protein>
<dbReference type="PROSITE" id="PS50212">
    <property type="entry name" value="RASGEF_NTER"/>
    <property type="match status" value="1"/>
</dbReference>
<sequence length="221" mass="25173">GCGVISLADVTLVEDITTDPQYLLASVTEEDSIDNTNSDISEDTTTELDFHIIRLFRLIVESPDQTPYSATFVANDEKHKSEWCTDIAQCLQNLRYTQLVTGTFRNASSVIAPESVKSDVKLYKDDAEIKYSKTLDSCKIPQIRHATVERLLERLTDLRFLSIDFLNTFLLTYRLYTDAYTVMETLIRVYKSSPHTSLDQTIEIDGTNVNTIPKTDERQQK</sequence>
<dbReference type="InterPro" id="IPR023578">
    <property type="entry name" value="Ras_GEF_dom_sf"/>
</dbReference>
<gene>
    <name evidence="3" type="ORF">OTI717_LOCUS39501</name>
</gene>
<dbReference type="Pfam" id="PF00618">
    <property type="entry name" value="RasGEF_N"/>
    <property type="match status" value="1"/>
</dbReference>
<comment type="caution">
    <text evidence="3">The sequence shown here is derived from an EMBL/GenBank/DDBJ whole genome shotgun (WGS) entry which is preliminary data.</text>
</comment>
<name>A0A820D269_9BILA</name>
<evidence type="ECO:0000313" key="3">
    <source>
        <dbReference type="EMBL" id="CAF4224369.1"/>
    </source>
</evidence>
<keyword evidence="1" id="KW-0344">Guanine-nucleotide releasing factor</keyword>
<evidence type="ECO:0000256" key="1">
    <source>
        <dbReference type="PROSITE-ProRule" id="PRU00135"/>
    </source>
</evidence>
<dbReference type="Proteomes" id="UP000663823">
    <property type="component" value="Unassembled WGS sequence"/>
</dbReference>